<dbReference type="SMART" id="SM00398">
    <property type="entry name" value="HMG"/>
    <property type="match status" value="1"/>
</dbReference>
<proteinExistence type="inferred from homology"/>
<evidence type="ECO:0000259" key="15">
    <source>
        <dbReference type="PROSITE" id="PS50118"/>
    </source>
</evidence>
<protein>
    <recommendedName>
        <fullName evidence="3">Sex-determining region Y protein</fullName>
    </recommendedName>
    <alternativeName>
        <fullName evidence="11">Testis-determining factor</fullName>
    </alternativeName>
</protein>
<keyword evidence="9" id="KW-0804">Transcription</keyword>
<keyword evidence="10 13" id="KW-0539">Nucleus</keyword>
<gene>
    <name evidence="16" type="ORF">ALC56_01134</name>
</gene>
<dbReference type="GO" id="GO:0005516">
    <property type="term" value="F:calmodulin binding"/>
    <property type="evidence" value="ECO:0007669"/>
    <property type="project" value="UniProtKB-KW"/>
</dbReference>
<evidence type="ECO:0000256" key="2">
    <source>
        <dbReference type="ARBA" id="ARBA00005998"/>
    </source>
</evidence>
<accession>A0A195FVI4</accession>
<dbReference type="EMBL" id="KQ981219">
    <property type="protein sequence ID" value="KYN44436.1"/>
    <property type="molecule type" value="Genomic_DNA"/>
</dbReference>
<evidence type="ECO:0000256" key="4">
    <source>
        <dbReference type="ARBA" id="ARBA00022782"/>
    </source>
</evidence>
<organism evidence="16 17">
    <name type="scientific">Trachymyrmex septentrionalis</name>
    <dbReference type="NCBI Taxonomy" id="34720"/>
    <lineage>
        <taxon>Eukaryota</taxon>
        <taxon>Metazoa</taxon>
        <taxon>Ecdysozoa</taxon>
        <taxon>Arthropoda</taxon>
        <taxon>Hexapoda</taxon>
        <taxon>Insecta</taxon>
        <taxon>Pterygota</taxon>
        <taxon>Neoptera</taxon>
        <taxon>Endopterygota</taxon>
        <taxon>Hymenoptera</taxon>
        <taxon>Apocrita</taxon>
        <taxon>Aculeata</taxon>
        <taxon>Formicoidea</taxon>
        <taxon>Formicidae</taxon>
        <taxon>Myrmicinae</taxon>
        <taxon>Trachymyrmex</taxon>
    </lineage>
</organism>
<evidence type="ECO:0000256" key="12">
    <source>
        <dbReference type="ARBA" id="ARBA00045821"/>
    </source>
</evidence>
<evidence type="ECO:0000313" key="17">
    <source>
        <dbReference type="Proteomes" id="UP000078541"/>
    </source>
</evidence>
<dbReference type="InterPro" id="IPR009071">
    <property type="entry name" value="HMG_box_dom"/>
</dbReference>
<keyword evidence="6" id="KW-0726">Sexual differentiation</keyword>
<comment type="subcellular location">
    <subcellularLocation>
        <location evidence="1">Nucleus speckle</location>
    </subcellularLocation>
</comment>
<keyword evidence="5" id="KW-0112">Calmodulin-binding</keyword>
<reference evidence="16 17" key="1">
    <citation type="submission" date="2016-03" db="EMBL/GenBank/DDBJ databases">
        <title>Trachymyrmex septentrionalis WGS genome.</title>
        <authorList>
            <person name="Nygaard S."/>
            <person name="Hu H."/>
            <person name="Boomsma J."/>
            <person name="Zhang G."/>
        </authorList>
    </citation>
    <scope>NUCLEOTIDE SEQUENCE [LARGE SCALE GENOMIC DNA]</scope>
    <source>
        <strain evidence="16">Tsep2-gDNA-1</strain>
        <tissue evidence="16">Whole body</tissue>
    </source>
</reference>
<dbReference type="GO" id="GO:0030154">
    <property type="term" value="P:cell differentiation"/>
    <property type="evidence" value="ECO:0007669"/>
    <property type="project" value="UniProtKB-KW"/>
</dbReference>
<evidence type="ECO:0000256" key="1">
    <source>
        <dbReference type="ARBA" id="ARBA00004324"/>
    </source>
</evidence>
<feature type="compositionally biased region" description="Basic and acidic residues" evidence="14">
    <location>
        <begin position="317"/>
        <end position="329"/>
    </location>
</feature>
<dbReference type="AlphaFoldDB" id="A0A195FVI4"/>
<sequence length="550" mass="63515">MLKHSLDQEQVSYNPVSVNLNSDADSNYRFDIHSSSLHSMYHPFSNIMSPEVIDASDIKQRTPAQQEIHIKRPMNAFMVWSREKRKLISQENPKMHNSEISKMLGAMWKELTEEDKIPYIEKSKRLRNQLLKDHPDYKYRPRRKAKKLDQSRVMGLSSRHCTSFPLSPYGTPIVNPSAIAHALPYYPYPRSARFKLADSDALSTSMVSADGNNNASLDVTSLYQFYSSMAPAVGNPTLAQHHLNSFFPTSHHTLGTNSLHSHLMLPSTSEGTESDKSINTYDANLSQSTSLSMHSQLHEAPTPSGSSALDPDWYRYNPREREREREKDISSTGDKPRRNRLFSVVRIKSSETDNSHQRDAFRLSLSRCHFEKQAFPISDKSPGIDLSALEYFKEKFPLLQLYWNSIHRGLTRREVENFQSRGWKFNKFCTHSHYITLYFVTSSAFEKERENTSVFQEVPFPNQVRAIGFPNRETEVLMRSSLANKRVIKSLRWFRRDFSRTRGTKEDDDDDDDHAMSAVRRRARVFACVRDGATLPRPCINKMAHKTPRR</sequence>
<keyword evidence="4" id="KW-0221">Differentiation</keyword>
<keyword evidence="7 13" id="KW-0238">DNA-binding</keyword>
<dbReference type="PROSITE" id="PS50118">
    <property type="entry name" value="HMG_BOX_2"/>
    <property type="match status" value="1"/>
</dbReference>
<feature type="domain" description="HMG box" evidence="15">
    <location>
        <begin position="70"/>
        <end position="138"/>
    </location>
</feature>
<evidence type="ECO:0000256" key="10">
    <source>
        <dbReference type="ARBA" id="ARBA00023242"/>
    </source>
</evidence>
<evidence type="ECO:0000256" key="8">
    <source>
        <dbReference type="ARBA" id="ARBA00023159"/>
    </source>
</evidence>
<evidence type="ECO:0000256" key="9">
    <source>
        <dbReference type="ARBA" id="ARBA00023163"/>
    </source>
</evidence>
<keyword evidence="17" id="KW-1185">Reference proteome</keyword>
<dbReference type="Proteomes" id="UP000078541">
    <property type="component" value="Unassembled WGS sequence"/>
</dbReference>
<feature type="region of interest" description="Disordered" evidence="14">
    <location>
        <begin position="289"/>
        <end position="336"/>
    </location>
</feature>
<evidence type="ECO:0000256" key="5">
    <source>
        <dbReference type="ARBA" id="ARBA00022860"/>
    </source>
</evidence>
<dbReference type="GO" id="GO:0000978">
    <property type="term" value="F:RNA polymerase II cis-regulatory region sequence-specific DNA binding"/>
    <property type="evidence" value="ECO:0007669"/>
    <property type="project" value="TreeGrafter"/>
</dbReference>
<name>A0A195FVI4_9HYME</name>
<evidence type="ECO:0000256" key="3">
    <source>
        <dbReference type="ARBA" id="ARBA00019052"/>
    </source>
</evidence>
<dbReference type="GO" id="GO:0007548">
    <property type="term" value="P:sex differentiation"/>
    <property type="evidence" value="ECO:0007669"/>
    <property type="project" value="UniProtKB-KW"/>
</dbReference>
<dbReference type="CDD" id="cd22028">
    <property type="entry name" value="HMG-box_SoxA_SoxB_SoxG"/>
    <property type="match status" value="1"/>
</dbReference>
<evidence type="ECO:0000256" key="11">
    <source>
        <dbReference type="ARBA" id="ARBA00032498"/>
    </source>
</evidence>
<evidence type="ECO:0000256" key="13">
    <source>
        <dbReference type="PROSITE-ProRule" id="PRU00267"/>
    </source>
</evidence>
<dbReference type="Gene3D" id="1.10.30.10">
    <property type="entry name" value="High mobility group box domain"/>
    <property type="match status" value="1"/>
</dbReference>
<evidence type="ECO:0000256" key="7">
    <source>
        <dbReference type="ARBA" id="ARBA00023125"/>
    </source>
</evidence>
<feature type="region of interest" description="Disordered" evidence="14">
    <location>
        <begin position="258"/>
        <end position="277"/>
    </location>
</feature>
<evidence type="ECO:0000256" key="14">
    <source>
        <dbReference type="SAM" id="MobiDB-lite"/>
    </source>
</evidence>
<dbReference type="PANTHER" id="PTHR10270">
    <property type="entry name" value="SOX TRANSCRIPTION FACTOR"/>
    <property type="match status" value="1"/>
</dbReference>
<dbReference type="GO" id="GO:0016607">
    <property type="term" value="C:nuclear speck"/>
    <property type="evidence" value="ECO:0007669"/>
    <property type="project" value="UniProtKB-SubCell"/>
</dbReference>
<keyword evidence="8" id="KW-0010">Activator</keyword>
<evidence type="ECO:0000313" key="16">
    <source>
        <dbReference type="EMBL" id="KYN44436.1"/>
    </source>
</evidence>
<dbReference type="SUPFAM" id="SSF47095">
    <property type="entry name" value="HMG-box"/>
    <property type="match status" value="1"/>
</dbReference>
<dbReference type="InterPro" id="IPR036910">
    <property type="entry name" value="HMG_box_dom_sf"/>
</dbReference>
<dbReference type="InterPro" id="IPR050140">
    <property type="entry name" value="SRY-related_HMG-box_TF-like"/>
</dbReference>
<comment type="similarity">
    <text evidence="2">Belongs to the SRY family.</text>
</comment>
<comment type="function">
    <text evidence="12">Transcriptional regulator that controls a genetic switch in male development. It is necessary and sufficient for initiating male sex determination by directing the development of supporting cell precursors (pre-Sertoli cells) as Sertoli rather than granulosa cells. Involved in different aspects of gene regulation including promoter activation or repression. Binds to the DNA consensus sequence 5'-[AT]AACAA[AT]-3'. SRY HMG box recognizes DNA by partial intercalation in the minor groove and promotes DNA bending. Also involved in pre-mRNA splicing. In male adult brain involved in the maintenance of motor functions of dopaminergic neurons.</text>
</comment>
<dbReference type="PANTHER" id="PTHR10270:SF161">
    <property type="entry name" value="SEX-DETERMINING REGION Y PROTEIN"/>
    <property type="match status" value="1"/>
</dbReference>
<feature type="DNA-binding region" description="HMG box" evidence="13">
    <location>
        <begin position="70"/>
        <end position="138"/>
    </location>
</feature>
<dbReference type="STRING" id="34720.A0A195FVI4"/>
<dbReference type="GO" id="GO:0001228">
    <property type="term" value="F:DNA-binding transcription activator activity, RNA polymerase II-specific"/>
    <property type="evidence" value="ECO:0007669"/>
    <property type="project" value="TreeGrafter"/>
</dbReference>
<dbReference type="FunFam" id="1.10.30.10:FF:000002">
    <property type="entry name" value="transcription factor Sox-2"/>
    <property type="match status" value="1"/>
</dbReference>
<dbReference type="Pfam" id="PF00505">
    <property type="entry name" value="HMG_box"/>
    <property type="match status" value="1"/>
</dbReference>
<evidence type="ECO:0000256" key="6">
    <source>
        <dbReference type="ARBA" id="ARBA00022928"/>
    </source>
</evidence>